<evidence type="ECO:0000256" key="1">
    <source>
        <dbReference type="ARBA" id="ARBA00022741"/>
    </source>
</evidence>
<organism evidence="3 4">
    <name type="scientific">Pseudoduganella ginsengisoli</name>
    <dbReference type="NCBI Taxonomy" id="1462440"/>
    <lineage>
        <taxon>Bacteria</taxon>
        <taxon>Pseudomonadati</taxon>
        <taxon>Pseudomonadota</taxon>
        <taxon>Betaproteobacteria</taxon>
        <taxon>Burkholderiales</taxon>
        <taxon>Oxalobacteraceae</taxon>
        <taxon>Telluria group</taxon>
        <taxon>Pseudoduganella</taxon>
    </lineage>
</organism>
<accession>A0A6L6Q441</accession>
<keyword evidence="4" id="KW-1185">Reference proteome</keyword>
<dbReference type="InterPro" id="IPR027417">
    <property type="entry name" value="P-loop_NTPase"/>
</dbReference>
<proteinExistence type="predicted"/>
<dbReference type="InterPro" id="IPR050445">
    <property type="entry name" value="Bact_polysacc_biosynth/exp"/>
</dbReference>
<dbReference type="EMBL" id="WNLA01000014">
    <property type="protein sequence ID" value="MTW04229.1"/>
    <property type="molecule type" value="Genomic_DNA"/>
</dbReference>
<evidence type="ECO:0000256" key="2">
    <source>
        <dbReference type="ARBA" id="ARBA00022840"/>
    </source>
</evidence>
<dbReference type="Gene3D" id="3.40.50.300">
    <property type="entry name" value="P-loop containing nucleotide triphosphate hydrolases"/>
    <property type="match status" value="1"/>
</dbReference>
<dbReference type="AlphaFoldDB" id="A0A6L6Q441"/>
<reference evidence="3 4" key="1">
    <citation type="submission" date="2019-11" db="EMBL/GenBank/DDBJ databases">
        <title>Type strains purchased from KCTC, JCM and DSMZ.</title>
        <authorList>
            <person name="Lu H."/>
        </authorList>
    </citation>
    <scope>NUCLEOTIDE SEQUENCE [LARGE SCALE GENOMIC DNA]</scope>
    <source>
        <strain evidence="3 4">KCTC 42409</strain>
    </source>
</reference>
<comment type="caution">
    <text evidence="3">The sequence shown here is derived from an EMBL/GenBank/DDBJ whole genome shotgun (WGS) entry which is preliminary data.</text>
</comment>
<dbReference type="PANTHER" id="PTHR32309:SF31">
    <property type="entry name" value="CAPSULAR EXOPOLYSACCHARIDE FAMILY"/>
    <property type="match status" value="1"/>
</dbReference>
<dbReference type="InterPro" id="IPR005702">
    <property type="entry name" value="Wzc-like_C"/>
</dbReference>
<dbReference type="InterPro" id="IPR033756">
    <property type="entry name" value="YlxH/NBP35"/>
</dbReference>
<dbReference type="SUPFAM" id="SSF52540">
    <property type="entry name" value="P-loop containing nucleoside triphosphate hydrolases"/>
    <property type="match status" value="1"/>
</dbReference>
<dbReference type="PANTHER" id="PTHR32309">
    <property type="entry name" value="TYROSINE-PROTEIN KINASE"/>
    <property type="match status" value="1"/>
</dbReference>
<dbReference type="NCBIfam" id="TIGR03018">
    <property type="entry name" value="pepcterm_TyrKin"/>
    <property type="match status" value="1"/>
</dbReference>
<evidence type="ECO:0000313" key="3">
    <source>
        <dbReference type="EMBL" id="MTW04229.1"/>
    </source>
</evidence>
<dbReference type="CDD" id="cd05387">
    <property type="entry name" value="BY-kinase"/>
    <property type="match status" value="1"/>
</dbReference>
<keyword evidence="1" id="KW-0547">Nucleotide-binding</keyword>
<sequence>MRSNLPARPDWMMAAHAVAEEFRVIKRPLLRTLRDGSATAGNLIAVTSAMPGEGKSFCALNLALSMAVERDTTVLLVDAHMTRPALPHMLGLPDGPGMMDVLLDDTLSVADVIVKTGSAALSVLPAGQSSHHAVELLASRNMGRLLHELASRYADRIIIFDTAPLLGTSEASVLATQMGQVVLVVDAQTTTRASLAEALRQLDPCPHVHLVYNKTQTPLLKSAWRPVPPLHTR</sequence>
<keyword evidence="2" id="KW-0067">ATP-binding</keyword>
<dbReference type="OrthoDB" id="9808257at2"/>
<name>A0A6L6Q441_9BURK</name>
<dbReference type="Proteomes" id="UP000484015">
    <property type="component" value="Unassembled WGS sequence"/>
</dbReference>
<dbReference type="Pfam" id="PF10609">
    <property type="entry name" value="ParA"/>
    <property type="match status" value="1"/>
</dbReference>
<dbReference type="RefSeq" id="WP_155440588.1">
    <property type="nucleotide sequence ID" value="NZ_WNLA01000014.1"/>
</dbReference>
<gene>
    <name evidence="3" type="ORF">GM668_19290</name>
</gene>
<evidence type="ECO:0000313" key="4">
    <source>
        <dbReference type="Proteomes" id="UP000484015"/>
    </source>
</evidence>
<protein>
    <submittedName>
        <fullName evidence="3">AAA family ATPase</fullName>
    </submittedName>
</protein>